<comment type="caution">
    <text evidence="2">The sequence shown here is derived from an EMBL/GenBank/DDBJ whole genome shotgun (WGS) entry which is preliminary data.</text>
</comment>
<dbReference type="OrthoDB" id="5396420at2759"/>
<dbReference type="RefSeq" id="XP_035320744.1">
    <property type="nucleotide sequence ID" value="XM_035469650.1"/>
</dbReference>
<protein>
    <recommendedName>
        <fullName evidence="4">Alpha/beta hydrolase fold-3 domain-containing protein</fullName>
    </recommendedName>
</protein>
<proteinExistence type="predicted"/>
<evidence type="ECO:0008006" key="4">
    <source>
        <dbReference type="Google" id="ProtNLM"/>
    </source>
</evidence>
<sequence>MPTWPRTLRRHVPRSGHSSRQSLTTRSAGHERVDVPCGSSGDVTIDLFNLDNHGPNAAVVIYLPPFPWHSSDSTTPTFLPEPLRHLPVACINYRWERVRHGLAPIDGTPLPAQWPAPVHDTAFAYAWLKERLAPPGVGRRNAYVCGSFLGASLAASLALTECHAHARFGIRGLVAHNGVYNWTAFLPGHPLHRRKATANPLLAPPPPPLAEGLRLRELRQLMGGLFPGPECLFDPFASPSLFFHSPGLHVPRDFDDDPSSVSSPLADMVSRMTGRGVNDDGENRAAEALKPPRKSHLIFPPRTSTLKIPETLLLHDRHVVAAVTAAAKKGGRKRTPASAKRRGNTFATQADELAGFMRRSVEKVEIKERKKWDCDMDGGWDAEPERRVRVVELDEADGLEMGAEGQETALNWLEDRLRR</sequence>
<dbReference type="EMBL" id="JAANYQ010000010">
    <property type="protein sequence ID" value="KAF4122092.1"/>
    <property type="molecule type" value="Genomic_DNA"/>
</dbReference>
<dbReference type="Gene3D" id="3.40.50.1820">
    <property type="entry name" value="alpha/beta hydrolase"/>
    <property type="match status" value="1"/>
</dbReference>
<dbReference type="InterPro" id="IPR029058">
    <property type="entry name" value="AB_hydrolase_fold"/>
</dbReference>
<gene>
    <name evidence="2" type="ORF">GMORB2_7685</name>
</gene>
<feature type="region of interest" description="Disordered" evidence="1">
    <location>
        <begin position="1"/>
        <end position="34"/>
    </location>
</feature>
<organism evidence="2 3">
    <name type="scientific">Geosmithia morbida</name>
    <dbReference type="NCBI Taxonomy" id="1094350"/>
    <lineage>
        <taxon>Eukaryota</taxon>
        <taxon>Fungi</taxon>
        <taxon>Dikarya</taxon>
        <taxon>Ascomycota</taxon>
        <taxon>Pezizomycotina</taxon>
        <taxon>Sordariomycetes</taxon>
        <taxon>Hypocreomycetidae</taxon>
        <taxon>Hypocreales</taxon>
        <taxon>Bionectriaceae</taxon>
        <taxon>Geosmithia</taxon>
    </lineage>
</organism>
<name>A0A9P4YUK3_9HYPO</name>
<dbReference type="Proteomes" id="UP000749293">
    <property type="component" value="Unassembled WGS sequence"/>
</dbReference>
<dbReference type="GeneID" id="55973908"/>
<keyword evidence="3" id="KW-1185">Reference proteome</keyword>
<dbReference type="SUPFAM" id="SSF53474">
    <property type="entry name" value="alpha/beta-Hydrolases"/>
    <property type="match status" value="1"/>
</dbReference>
<accession>A0A9P4YUK3</accession>
<feature type="compositionally biased region" description="Polar residues" evidence="1">
    <location>
        <begin position="16"/>
        <end position="27"/>
    </location>
</feature>
<evidence type="ECO:0000256" key="1">
    <source>
        <dbReference type="SAM" id="MobiDB-lite"/>
    </source>
</evidence>
<dbReference type="AlphaFoldDB" id="A0A9P4YUK3"/>
<evidence type="ECO:0000313" key="2">
    <source>
        <dbReference type="EMBL" id="KAF4122092.1"/>
    </source>
</evidence>
<reference evidence="2" key="1">
    <citation type="submission" date="2020-03" db="EMBL/GenBank/DDBJ databases">
        <title>Site-based positive gene gene selection in Geosmithia morbida across the United States reveals a broad range of putative effectors and factors for local host and environmental adapation.</title>
        <authorList>
            <person name="Onufrak A."/>
            <person name="Murdoch R.W."/>
            <person name="Gazis R."/>
            <person name="Huff M."/>
            <person name="Staton M."/>
            <person name="Klingeman W."/>
            <person name="Hadziabdic D."/>
        </authorList>
    </citation>
    <scope>NUCLEOTIDE SEQUENCE</scope>
    <source>
        <strain evidence="2">1262</strain>
    </source>
</reference>
<evidence type="ECO:0000313" key="3">
    <source>
        <dbReference type="Proteomes" id="UP000749293"/>
    </source>
</evidence>